<dbReference type="EC" id="6.3.4.21" evidence="3 9"/>
<dbReference type="SUPFAM" id="SSF54675">
    <property type="entry name" value="Nicotinate/Quinolinate PRTase N-terminal domain-like"/>
    <property type="match status" value="1"/>
</dbReference>
<evidence type="ECO:0000256" key="3">
    <source>
        <dbReference type="ARBA" id="ARBA00013236"/>
    </source>
</evidence>
<dbReference type="Pfam" id="PF17956">
    <property type="entry name" value="NAPRTase_C"/>
    <property type="match status" value="1"/>
</dbReference>
<dbReference type="CDD" id="cd01570">
    <property type="entry name" value="NAPRTase_A"/>
    <property type="match status" value="1"/>
</dbReference>
<evidence type="ECO:0000256" key="4">
    <source>
        <dbReference type="ARBA" id="ARBA00022553"/>
    </source>
</evidence>
<dbReference type="GO" id="GO:0034355">
    <property type="term" value="P:NAD+ biosynthetic process via the salvage pathway"/>
    <property type="evidence" value="ECO:0007669"/>
    <property type="project" value="UniProtKB-ARBA"/>
</dbReference>
<dbReference type="InterPro" id="IPR006405">
    <property type="entry name" value="Nic_PRibTrfase_pncB"/>
</dbReference>
<feature type="compositionally biased region" description="Polar residues" evidence="10">
    <location>
        <begin position="382"/>
        <end position="394"/>
    </location>
</feature>
<comment type="PTM">
    <text evidence="9">Transiently phosphorylated on a His residue during the reaction cycle. Phosphorylation strongly increases the affinity for substrates and increases the rate of nicotinate D-ribonucleotide production. Dephosphorylation regenerates the low-affinity form of the enzyme, leading to product release.</text>
</comment>
<dbReference type="GO" id="GO:0004516">
    <property type="term" value="F:nicotinate phosphoribosyltransferase activity"/>
    <property type="evidence" value="ECO:0007669"/>
    <property type="project" value="UniProtKB-UniRule"/>
</dbReference>
<dbReference type="OrthoDB" id="9771406at2"/>
<dbReference type="PANTHER" id="PTHR11098:SF1">
    <property type="entry name" value="NICOTINATE PHOSPHORIBOSYLTRANSFERASE"/>
    <property type="match status" value="1"/>
</dbReference>
<dbReference type="InterPro" id="IPR036068">
    <property type="entry name" value="Nicotinate_pribotase-like_C"/>
</dbReference>
<evidence type="ECO:0000256" key="1">
    <source>
        <dbReference type="ARBA" id="ARBA00004952"/>
    </source>
</evidence>
<evidence type="ECO:0000256" key="10">
    <source>
        <dbReference type="SAM" id="MobiDB-lite"/>
    </source>
</evidence>
<evidence type="ECO:0000256" key="9">
    <source>
        <dbReference type="RuleBase" id="RU365100"/>
    </source>
</evidence>
<feature type="domain" description="Nicotinate phosphoribosyltransferase C-terminal" evidence="13">
    <location>
        <begin position="355"/>
        <end position="462"/>
    </location>
</feature>
<keyword evidence="5 9" id="KW-0436">Ligase</keyword>
<dbReference type="PIRSF" id="PIRSF000484">
    <property type="entry name" value="NAPRT"/>
    <property type="match status" value="1"/>
</dbReference>
<keyword evidence="6 9" id="KW-0662">Pyridine nucleotide biosynthesis</keyword>
<evidence type="ECO:0000256" key="7">
    <source>
        <dbReference type="ARBA" id="ARBA00022679"/>
    </source>
</evidence>
<feature type="domain" description="Nicotinate phosphoribosyltransferase N-terminal" evidence="12">
    <location>
        <begin position="6"/>
        <end position="130"/>
    </location>
</feature>
<comment type="caution">
    <text evidence="14">The sequence shown here is derived from an EMBL/GenBank/DDBJ whole genome shotgun (WGS) entry which is preliminary data.</text>
</comment>
<dbReference type="UniPathway" id="UPA00253">
    <property type="reaction ID" value="UER00457"/>
</dbReference>
<dbReference type="AlphaFoldDB" id="A0A2K2HAS7"/>
<dbReference type="InterPro" id="IPR007229">
    <property type="entry name" value="Nic_PRibTrfase-Fam"/>
</dbReference>
<comment type="pathway">
    <text evidence="1 9">Cofactor biosynthesis; NAD(+) biosynthesis; nicotinate D-ribonucleotide from nicotinate: step 1/1.</text>
</comment>
<evidence type="ECO:0000259" key="12">
    <source>
        <dbReference type="Pfam" id="PF17767"/>
    </source>
</evidence>
<dbReference type="NCBIfam" id="NF009131">
    <property type="entry name" value="PRK12484.1"/>
    <property type="match status" value="1"/>
</dbReference>
<evidence type="ECO:0000256" key="5">
    <source>
        <dbReference type="ARBA" id="ARBA00022598"/>
    </source>
</evidence>
<dbReference type="Proteomes" id="UP000236340">
    <property type="component" value="Unassembled WGS sequence"/>
</dbReference>
<dbReference type="RefSeq" id="WP_103115218.1">
    <property type="nucleotide sequence ID" value="NZ_PPFX01000014.1"/>
</dbReference>
<dbReference type="SUPFAM" id="SSF51690">
    <property type="entry name" value="Nicotinate/Quinolinate PRTase C-terminal domain-like"/>
    <property type="match status" value="1"/>
</dbReference>
<dbReference type="Pfam" id="PF17767">
    <property type="entry name" value="NAPRTase_N"/>
    <property type="match status" value="1"/>
</dbReference>
<dbReference type="InterPro" id="IPR041525">
    <property type="entry name" value="N/Namide_PRibTrfase"/>
</dbReference>
<dbReference type="EMBL" id="PPFX01000014">
    <property type="protein sequence ID" value="PNU20339.1"/>
    <property type="molecule type" value="Genomic_DNA"/>
</dbReference>
<accession>A0A2K2HAS7</accession>
<dbReference type="Gene3D" id="3.20.20.70">
    <property type="entry name" value="Aldolase class I"/>
    <property type="match status" value="1"/>
</dbReference>
<dbReference type="PANTHER" id="PTHR11098">
    <property type="entry name" value="NICOTINATE PHOSPHORIBOSYLTRANSFERASE"/>
    <property type="match status" value="1"/>
</dbReference>
<dbReference type="InterPro" id="IPR013785">
    <property type="entry name" value="Aldolase_TIM"/>
</dbReference>
<keyword evidence="4" id="KW-0597">Phosphoprotein</keyword>
<name>A0A2K2HAS7_9BACT</name>
<dbReference type="NCBIfam" id="NF006695">
    <property type="entry name" value="PRK09243.1-2"/>
    <property type="match status" value="1"/>
</dbReference>
<dbReference type="NCBIfam" id="TIGR01513">
    <property type="entry name" value="NAPRTase_put"/>
    <property type="match status" value="1"/>
</dbReference>
<sequence>MKPSALLTDLYQLTMLAGYQREGLAERPAVFDLFFRDLPYGGGYAVFAGLGPALDYLAELSFSEEDLGYLASLQLFDKPFLAYLRDFRFRGRVLAPPEGSIVFPHEPLLTVEAGLAEAQLVETALLNIINFQTLVATKAARVSLAAGESTVLEFGLRRAQGPDGALSVARAACIGGVGSTSNVLAGKQFGLPVRGTHAHSWIMAFDDELSAFRAYAEAFPDNCVLLVDTCDTLGSGLPNAIRVARELRAKGHELLGIRLDSGDLAWLSRQARRMLDEAGFPEVRIVASNELDEEVIHAIRDEGGCIDIYGVGTRLATCAGKGGGALGGVYKLVEINGRPKMKLTADITKATLPGRKILWRLSTAEGRHVQDVLTRPGEKPTAGTTVFDPTNPARSRTLEPDLTIRDLRQTVMNNGQKLLPTEPLACLAERCRTGLLALPSGTLRTTNPHRYKVSISPDLHALRNRLRTAMEHTPGD</sequence>
<dbReference type="FunFam" id="3.20.20.70:FF:000076">
    <property type="entry name" value="Nicotinate phosphoribosyltransferase"/>
    <property type="match status" value="1"/>
</dbReference>
<keyword evidence="14" id="KW-0328">Glycosyltransferase</keyword>
<comment type="catalytic activity">
    <reaction evidence="8 9">
        <text>5-phospho-alpha-D-ribose 1-diphosphate + nicotinate + ATP + H2O = nicotinate beta-D-ribonucleotide + ADP + phosphate + diphosphate</text>
        <dbReference type="Rhea" id="RHEA:36163"/>
        <dbReference type="ChEBI" id="CHEBI:15377"/>
        <dbReference type="ChEBI" id="CHEBI:30616"/>
        <dbReference type="ChEBI" id="CHEBI:32544"/>
        <dbReference type="ChEBI" id="CHEBI:33019"/>
        <dbReference type="ChEBI" id="CHEBI:43474"/>
        <dbReference type="ChEBI" id="CHEBI:57502"/>
        <dbReference type="ChEBI" id="CHEBI:58017"/>
        <dbReference type="ChEBI" id="CHEBI:456216"/>
        <dbReference type="EC" id="6.3.4.21"/>
    </reaction>
</comment>
<evidence type="ECO:0000256" key="6">
    <source>
        <dbReference type="ARBA" id="ARBA00022642"/>
    </source>
</evidence>
<dbReference type="GO" id="GO:0047280">
    <property type="term" value="F:nicotinamide phosphoribosyltransferase activity"/>
    <property type="evidence" value="ECO:0007669"/>
    <property type="project" value="UniProtKB-ARBA"/>
</dbReference>
<evidence type="ECO:0000256" key="8">
    <source>
        <dbReference type="ARBA" id="ARBA00048668"/>
    </source>
</evidence>
<evidence type="ECO:0000313" key="14">
    <source>
        <dbReference type="EMBL" id="PNU20339.1"/>
    </source>
</evidence>
<evidence type="ECO:0000259" key="13">
    <source>
        <dbReference type="Pfam" id="PF17956"/>
    </source>
</evidence>
<dbReference type="Gene3D" id="3.20.140.10">
    <property type="entry name" value="nicotinate phosphoribosyltransferase"/>
    <property type="match status" value="1"/>
</dbReference>
<evidence type="ECO:0000313" key="15">
    <source>
        <dbReference type="Proteomes" id="UP000236340"/>
    </source>
</evidence>
<keyword evidence="7 9" id="KW-0808">Transferase</keyword>
<proteinExistence type="inferred from homology"/>
<gene>
    <name evidence="14" type="ORF">C2E25_07905</name>
</gene>
<dbReference type="Pfam" id="PF04095">
    <property type="entry name" value="NAPRTase"/>
    <property type="match status" value="1"/>
</dbReference>
<dbReference type="InterPro" id="IPR041619">
    <property type="entry name" value="NAPRTase_C"/>
</dbReference>
<protein>
    <recommendedName>
        <fullName evidence="3 9">Nicotinate phosphoribosyltransferase</fullName>
        <ecNumber evidence="3 9">6.3.4.21</ecNumber>
    </recommendedName>
</protein>
<evidence type="ECO:0000259" key="11">
    <source>
        <dbReference type="Pfam" id="PF04095"/>
    </source>
</evidence>
<feature type="domain" description="Nicotinate/nicotinamide phosphoribosyltransferase" evidence="11">
    <location>
        <begin position="151"/>
        <end position="352"/>
    </location>
</feature>
<evidence type="ECO:0000256" key="2">
    <source>
        <dbReference type="ARBA" id="ARBA00010897"/>
    </source>
</evidence>
<dbReference type="InterPro" id="IPR040727">
    <property type="entry name" value="NAPRTase_N"/>
</dbReference>
<feature type="region of interest" description="Disordered" evidence="10">
    <location>
        <begin position="374"/>
        <end position="394"/>
    </location>
</feature>
<dbReference type="GO" id="GO:0005829">
    <property type="term" value="C:cytosol"/>
    <property type="evidence" value="ECO:0007669"/>
    <property type="project" value="TreeGrafter"/>
</dbReference>
<organism evidence="14 15">
    <name type="scientific">Geothermobacter hydrogeniphilus</name>
    <dbReference type="NCBI Taxonomy" id="1969733"/>
    <lineage>
        <taxon>Bacteria</taxon>
        <taxon>Pseudomonadati</taxon>
        <taxon>Thermodesulfobacteriota</taxon>
        <taxon>Desulfuromonadia</taxon>
        <taxon>Desulfuromonadales</taxon>
        <taxon>Geothermobacteraceae</taxon>
        <taxon>Geothermobacter</taxon>
    </lineage>
</organism>
<comment type="function">
    <text evidence="9">Catalyzes the first step in the biosynthesis of NAD from nicotinic acid, the ATP-dependent synthesis of beta-nicotinate D-ribonucleotide from nicotinate and 5-phospho-D-ribose 1-phosphate.</text>
</comment>
<comment type="similarity">
    <text evidence="2 9">Belongs to the NAPRTase family.</text>
</comment>
<reference evidence="14 15" key="1">
    <citation type="journal article" date="2018" name="Genome Announc.">
        <title>Genome Sequence of Geothermobacter sp. HR-1 Iron Reducer from the Loihi Seamount.</title>
        <authorList>
            <person name="Smith H."/>
            <person name="Abuyen K."/>
            <person name="Tremblay J."/>
            <person name="Savalia P."/>
            <person name="Perez-Rodriguez I."/>
            <person name="Emerson D."/>
            <person name="Tully B."/>
            <person name="Amend J."/>
        </authorList>
    </citation>
    <scope>NUCLEOTIDE SEQUENCE [LARGE SCALE GENOMIC DNA]</scope>
    <source>
        <strain evidence="14 15">HR-1</strain>
    </source>
</reference>